<protein>
    <recommendedName>
        <fullName evidence="9">Multidrug-efflux transporter</fullName>
    </recommendedName>
</protein>
<comment type="caution">
    <text evidence="11">The sequence shown here is derived from an EMBL/GenBank/DDBJ whole genome shotgun (WGS) entry which is preliminary data.</text>
</comment>
<feature type="transmembrane region" description="Helical" evidence="10">
    <location>
        <begin position="246"/>
        <end position="275"/>
    </location>
</feature>
<dbReference type="NCBIfam" id="TIGR00797">
    <property type="entry name" value="matE"/>
    <property type="match status" value="1"/>
</dbReference>
<organism evidence="11 12">
    <name type="scientific">Pseudomarimonas salicorniae</name>
    <dbReference type="NCBI Taxonomy" id="2933270"/>
    <lineage>
        <taxon>Bacteria</taxon>
        <taxon>Pseudomonadati</taxon>
        <taxon>Pseudomonadota</taxon>
        <taxon>Gammaproteobacteria</taxon>
        <taxon>Lysobacterales</taxon>
        <taxon>Lysobacteraceae</taxon>
        <taxon>Pseudomarimonas</taxon>
    </lineage>
</organism>
<dbReference type="PIRSF" id="PIRSF006603">
    <property type="entry name" value="DinF"/>
    <property type="match status" value="1"/>
</dbReference>
<feature type="transmembrane region" description="Helical" evidence="10">
    <location>
        <begin position="318"/>
        <end position="341"/>
    </location>
</feature>
<feature type="transmembrane region" description="Helical" evidence="10">
    <location>
        <begin position="393"/>
        <end position="413"/>
    </location>
</feature>
<evidence type="ECO:0000256" key="1">
    <source>
        <dbReference type="ARBA" id="ARBA00004429"/>
    </source>
</evidence>
<name>A0ABT0GDH4_9GAMM</name>
<keyword evidence="2" id="KW-0813">Transport</keyword>
<keyword evidence="4" id="KW-1003">Cell membrane</keyword>
<keyword evidence="8 10" id="KW-0472">Membrane</keyword>
<feature type="transmembrane region" description="Helical" evidence="10">
    <location>
        <begin position="134"/>
        <end position="155"/>
    </location>
</feature>
<reference evidence="11" key="1">
    <citation type="submission" date="2022-04" db="EMBL/GenBank/DDBJ databases">
        <title>Lysobacter sp. CAU 1642 isolated from sea sand.</title>
        <authorList>
            <person name="Kim W."/>
        </authorList>
    </citation>
    <scope>NUCLEOTIDE SEQUENCE</scope>
    <source>
        <strain evidence="11">CAU 1642</strain>
    </source>
</reference>
<dbReference type="EMBL" id="JALNMH010000001">
    <property type="protein sequence ID" value="MCK7592483.1"/>
    <property type="molecule type" value="Genomic_DNA"/>
</dbReference>
<dbReference type="CDD" id="cd13131">
    <property type="entry name" value="MATE_NorM_like"/>
    <property type="match status" value="1"/>
</dbReference>
<dbReference type="InterPro" id="IPR002528">
    <property type="entry name" value="MATE_fam"/>
</dbReference>
<feature type="transmembrane region" description="Helical" evidence="10">
    <location>
        <begin position="93"/>
        <end position="114"/>
    </location>
</feature>
<evidence type="ECO:0000256" key="10">
    <source>
        <dbReference type="SAM" id="Phobius"/>
    </source>
</evidence>
<feature type="transmembrane region" description="Helical" evidence="10">
    <location>
        <begin position="353"/>
        <end position="372"/>
    </location>
</feature>
<dbReference type="Proteomes" id="UP001431449">
    <property type="component" value="Unassembled WGS sequence"/>
</dbReference>
<comment type="subcellular location">
    <subcellularLocation>
        <location evidence="1">Cell inner membrane</location>
        <topology evidence="1">Multi-pass membrane protein</topology>
    </subcellularLocation>
</comment>
<keyword evidence="6 10" id="KW-1133">Transmembrane helix</keyword>
<keyword evidence="3" id="KW-0050">Antiport</keyword>
<accession>A0ABT0GDH4</accession>
<gene>
    <name evidence="11" type="ORF">M0G41_02235</name>
</gene>
<dbReference type="PANTHER" id="PTHR43298">
    <property type="entry name" value="MULTIDRUG RESISTANCE PROTEIN NORM-RELATED"/>
    <property type="match status" value="1"/>
</dbReference>
<evidence type="ECO:0000256" key="2">
    <source>
        <dbReference type="ARBA" id="ARBA00022448"/>
    </source>
</evidence>
<dbReference type="Pfam" id="PF01554">
    <property type="entry name" value="MatE"/>
    <property type="match status" value="2"/>
</dbReference>
<proteinExistence type="predicted"/>
<feature type="transmembrane region" description="Helical" evidence="10">
    <location>
        <begin position="419"/>
        <end position="437"/>
    </location>
</feature>
<keyword evidence="7" id="KW-0406">Ion transport</keyword>
<feature type="transmembrane region" description="Helical" evidence="10">
    <location>
        <begin position="196"/>
        <end position="217"/>
    </location>
</feature>
<evidence type="ECO:0000256" key="7">
    <source>
        <dbReference type="ARBA" id="ARBA00023065"/>
    </source>
</evidence>
<feature type="transmembrane region" description="Helical" evidence="10">
    <location>
        <begin position="18"/>
        <end position="37"/>
    </location>
</feature>
<evidence type="ECO:0000313" key="12">
    <source>
        <dbReference type="Proteomes" id="UP001431449"/>
    </source>
</evidence>
<feature type="transmembrane region" description="Helical" evidence="10">
    <location>
        <begin position="281"/>
        <end position="306"/>
    </location>
</feature>
<sequence length="454" mass="47057">MTADTGAPRLLRECRATFTLALPLVLGQLAAVAMNVVDSVLAGHHGALTLAGVAVGSALWSVVILLLLGILMAIPPSVSQLDGAGKRAEIAPLFRQALWLGLAISLALLGLVQFNGLLLPLLGIAEDVRPGASAFLGAVAWGAPALAVHFCCRYLSEGVGRTRPTMVFGIAGLILLVPLGYWLMHGGLGLPGYGAAGLGAATAIILWLQAVGFLYWLHRGPAYRDLGLFARFEGPDRALLAQLLRLGLPLGVAVMMEGLLFVASALVIGGMGALAVAAHQIAINIASVLFMVPLGVAMATTVRVGFAAGGRNAEGVRWACRAGFAITVVTQLFAAAILIGLGTEIAALYTREAAVLVAVAPLLWLAAAFQLSDGFQVAAAGCLRGLKDTRMPMLITAFAYWGVGMPAGIWFAFGYERGAPGMWAGLVSGLTVAALLLGGRLRRLLRRGEFAVQG</sequence>
<evidence type="ECO:0000256" key="6">
    <source>
        <dbReference type="ARBA" id="ARBA00022989"/>
    </source>
</evidence>
<feature type="transmembrane region" description="Helical" evidence="10">
    <location>
        <begin position="167"/>
        <end position="184"/>
    </location>
</feature>
<dbReference type="InterPro" id="IPR048279">
    <property type="entry name" value="MdtK-like"/>
</dbReference>
<evidence type="ECO:0000256" key="5">
    <source>
        <dbReference type="ARBA" id="ARBA00022692"/>
    </source>
</evidence>
<dbReference type="InterPro" id="IPR050222">
    <property type="entry name" value="MATE_MdtK"/>
</dbReference>
<feature type="transmembrane region" description="Helical" evidence="10">
    <location>
        <begin position="49"/>
        <end position="72"/>
    </location>
</feature>
<keyword evidence="12" id="KW-1185">Reference proteome</keyword>
<dbReference type="PANTHER" id="PTHR43298:SF2">
    <property type="entry name" value="FMN_FAD EXPORTER YEEO-RELATED"/>
    <property type="match status" value="1"/>
</dbReference>
<evidence type="ECO:0000256" key="9">
    <source>
        <dbReference type="ARBA" id="ARBA00031636"/>
    </source>
</evidence>
<dbReference type="RefSeq" id="WP_248204676.1">
    <property type="nucleotide sequence ID" value="NZ_JALNMH010000001.1"/>
</dbReference>
<evidence type="ECO:0000256" key="3">
    <source>
        <dbReference type="ARBA" id="ARBA00022449"/>
    </source>
</evidence>
<keyword evidence="5 10" id="KW-0812">Transmembrane</keyword>
<evidence type="ECO:0000313" key="11">
    <source>
        <dbReference type="EMBL" id="MCK7592483.1"/>
    </source>
</evidence>
<evidence type="ECO:0000256" key="8">
    <source>
        <dbReference type="ARBA" id="ARBA00023136"/>
    </source>
</evidence>
<evidence type="ECO:0000256" key="4">
    <source>
        <dbReference type="ARBA" id="ARBA00022475"/>
    </source>
</evidence>